<feature type="domain" description="Glycosyltransferase 2-like" evidence="1">
    <location>
        <begin position="10"/>
        <end position="130"/>
    </location>
</feature>
<dbReference type="InterPro" id="IPR029044">
    <property type="entry name" value="Nucleotide-diphossugar_trans"/>
</dbReference>
<dbReference type="Proteomes" id="UP000662200">
    <property type="component" value="Unassembled WGS sequence"/>
</dbReference>
<reference evidence="3" key="2">
    <citation type="submission" date="2020-09" db="EMBL/GenBank/DDBJ databases">
        <authorList>
            <person name="Sun Q."/>
            <person name="Ohkuma M."/>
        </authorList>
    </citation>
    <scope>NUCLEOTIDE SEQUENCE</scope>
    <source>
        <strain evidence="3">JCM 3091</strain>
    </source>
</reference>
<dbReference type="Pfam" id="PF22181">
    <property type="entry name" value="TarS_linker"/>
    <property type="match status" value="1"/>
</dbReference>
<proteinExistence type="predicted"/>
<dbReference type="InterPro" id="IPR001173">
    <property type="entry name" value="Glyco_trans_2-like"/>
</dbReference>
<protein>
    <recommendedName>
        <fullName evidence="5">Glycosyltransferase</fullName>
    </recommendedName>
</protein>
<evidence type="ECO:0000259" key="2">
    <source>
        <dbReference type="Pfam" id="PF22181"/>
    </source>
</evidence>
<accession>A0A8J3BL80</accession>
<dbReference type="EMBL" id="BMQC01000006">
    <property type="protein sequence ID" value="GGK29145.1"/>
    <property type="molecule type" value="Genomic_DNA"/>
</dbReference>
<feature type="domain" description="TarS/TarP linker" evidence="2">
    <location>
        <begin position="234"/>
        <end position="320"/>
    </location>
</feature>
<dbReference type="CDD" id="cd00761">
    <property type="entry name" value="Glyco_tranf_GTA_type"/>
    <property type="match status" value="1"/>
</dbReference>
<sequence length="544" mass="58064">MSDARPDVDVIVPVYNTMPYLRQCLDSLVGQSIGARRMHVVAVDDGSTDGSGRELDRYARRHPGLFTVVHQANSGGPAGPCNRGLDAATGRYVFFVGADDRLAPDALARLVDAADAHGADVVLGRVVGVNSRHIFQDIFARDAVDVGLADSPLARSLGNTKLFRRELIERYGIRYPLGWPLGSDQPFTLEACHRAARVSVLADQPYYYAVRRHGATNITYLSRHRDRLTAVGAMLAFASRLLPPGAAREAVLRHYVDHNIGKLLQDDLLLLDRATQREVHHGVGRLVAAHLTPEIADRLPAQTRIRAALCRDGALDDLLDAVRHDATAGTPGTLVEEGRRYARYPGLRRGDRPVPDSCFEVTAAPDWPARLDVAAAAWRRGADGADTLVLTARSPLPDLPATLAVAAEDVPAATRVTGRDAAGTTVEIGFRVPDLLAGGGRRRCVSARLGPADPTRSPGSAGIGGAAALRAPRWTGGARRVRRRGTRLYLVAPVRDGSGDLLVSVVPLTAGRLLARAGRVLARAGRALAGVGPALRGRRGRGAA</sequence>
<dbReference type="PANTHER" id="PTHR22916:SF3">
    <property type="entry name" value="UDP-GLCNAC:BETAGAL BETA-1,3-N-ACETYLGLUCOSAMINYLTRANSFERASE-LIKE PROTEIN 1"/>
    <property type="match status" value="1"/>
</dbReference>
<keyword evidence="4" id="KW-1185">Reference proteome</keyword>
<name>A0A8J3BL80_9ACTN</name>
<dbReference type="GO" id="GO:0016758">
    <property type="term" value="F:hexosyltransferase activity"/>
    <property type="evidence" value="ECO:0007669"/>
    <property type="project" value="UniProtKB-ARBA"/>
</dbReference>
<reference evidence="3" key="1">
    <citation type="journal article" date="2014" name="Int. J. Syst. Evol. Microbiol.">
        <title>Complete genome sequence of Corynebacterium casei LMG S-19264T (=DSM 44701T), isolated from a smear-ripened cheese.</title>
        <authorList>
            <consortium name="US DOE Joint Genome Institute (JGI-PGF)"/>
            <person name="Walter F."/>
            <person name="Albersmeier A."/>
            <person name="Kalinowski J."/>
            <person name="Ruckert C."/>
        </authorList>
    </citation>
    <scope>NUCLEOTIDE SEQUENCE</scope>
    <source>
        <strain evidence="3">JCM 3091</strain>
    </source>
</reference>
<organism evidence="3 4">
    <name type="scientific">Pilimelia terevasa</name>
    <dbReference type="NCBI Taxonomy" id="53372"/>
    <lineage>
        <taxon>Bacteria</taxon>
        <taxon>Bacillati</taxon>
        <taxon>Actinomycetota</taxon>
        <taxon>Actinomycetes</taxon>
        <taxon>Micromonosporales</taxon>
        <taxon>Micromonosporaceae</taxon>
        <taxon>Pilimelia</taxon>
    </lineage>
</organism>
<evidence type="ECO:0008006" key="5">
    <source>
        <dbReference type="Google" id="ProtNLM"/>
    </source>
</evidence>
<evidence type="ECO:0000313" key="4">
    <source>
        <dbReference type="Proteomes" id="UP000662200"/>
    </source>
</evidence>
<dbReference type="InterPro" id="IPR054028">
    <property type="entry name" value="TarS/TarP_linker"/>
</dbReference>
<evidence type="ECO:0000313" key="3">
    <source>
        <dbReference type="EMBL" id="GGK29145.1"/>
    </source>
</evidence>
<evidence type="ECO:0000259" key="1">
    <source>
        <dbReference type="Pfam" id="PF00535"/>
    </source>
</evidence>
<dbReference type="Pfam" id="PF00535">
    <property type="entry name" value="Glycos_transf_2"/>
    <property type="match status" value="1"/>
</dbReference>
<dbReference type="AlphaFoldDB" id="A0A8J3BL80"/>
<dbReference type="PANTHER" id="PTHR22916">
    <property type="entry name" value="GLYCOSYLTRANSFERASE"/>
    <property type="match status" value="1"/>
</dbReference>
<dbReference type="RefSeq" id="WP_189114189.1">
    <property type="nucleotide sequence ID" value="NZ_BMQC01000006.1"/>
</dbReference>
<dbReference type="Gene3D" id="3.90.550.10">
    <property type="entry name" value="Spore Coat Polysaccharide Biosynthesis Protein SpsA, Chain A"/>
    <property type="match status" value="1"/>
</dbReference>
<dbReference type="SUPFAM" id="SSF53448">
    <property type="entry name" value="Nucleotide-diphospho-sugar transferases"/>
    <property type="match status" value="1"/>
</dbReference>
<gene>
    <name evidence="3" type="ORF">GCM10010124_22380</name>
</gene>
<comment type="caution">
    <text evidence="3">The sequence shown here is derived from an EMBL/GenBank/DDBJ whole genome shotgun (WGS) entry which is preliminary data.</text>
</comment>